<dbReference type="PANTHER" id="PTHR43292:SF3">
    <property type="entry name" value="ACYL-COA DEHYDROGENASE FADE29"/>
    <property type="match status" value="1"/>
</dbReference>
<dbReference type="Proteomes" id="UP000199759">
    <property type="component" value="Unassembled WGS sequence"/>
</dbReference>
<proteinExistence type="inferred from homology"/>
<evidence type="ECO:0000259" key="8">
    <source>
        <dbReference type="Pfam" id="PF02770"/>
    </source>
</evidence>
<evidence type="ECO:0000256" key="6">
    <source>
        <dbReference type="RuleBase" id="RU362125"/>
    </source>
</evidence>
<dbReference type="Gene3D" id="1.10.540.10">
    <property type="entry name" value="Acyl-CoA dehydrogenase/oxidase, N-terminal domain"/>
    <property type="match status" value="1"/>
</dbReference>
<dbReference type="GO" id="GO:0005886">
    <property type="term" value="C:plasma membrane"/>
    <property type="evidence" value="ECO:0007669"/>
    <property type="project" value="TreeGrafter"/>
</dbReference>
<comment type="cofactor">
    <cofactor evidence="1 6">
        <name>FAD</name>
        <dbReference type="ChEBI" id="CHEBI:57692"/>
    </cofactor>
</comment>
<dbReference type="FunFam" id="2.40.110.10:FF:000011">
    <property type="entry name" value="Acyl-CoA dehydrogenase FadE34"/>
    <property type="match status" value="1"/>
</dbReference>
<dbReference type="SUPFAM" id="SSF56645">
    <property type="entry name" value="Acyl-CoA dehydrogenase NM domain-like"/>
    <property type="match status" value="1"/>
</dbReference>
<dbReference type="RefSeq" id="WP_091768676.1">
    <property type="nucleotide sequence ID" value="NZ_FNHG01000005.1"/>
</dbReference>
<keyword evidence="3 6" id="KW-0285">Flavoprotein</keyword>
<evidence type="ECO:0000256" key="5">
    <source>
        <dbReference type="ARBA" id="ARBA00023002"/>
    </source>
</evidence>
<feature type="domain" description="Acyl-CoA dehydrogenase/oxidase N-terminal" evidence="9">
    <location>
        <begin position="6"/>
        <end position="120"/>
    </location>
</feature>
<evidence type="ECO:0000256" key="2">
    <source>
        <dbReference type="ARBA" id="ARBA00009347"/>
    </source>
</evidence>
<dbReference type="InterPro" id="IPR052161">
    <property type="entry name" value="Mycobact_Acyl-CoA_DH"/>
</dbReference>
<dbReference type="GO" id="GO:0016627">
    <property type="term" value="F:oxidoreductase activity, acting on the CH-CH group of donors"/>
    <property type="evidence" value="ECO:0007669"/>
    <property type="project" value="InterPro"/>
</dbReference>
<dbReference type="InterPro" id="IPR006091">
    <property type="entry name" value="Acyl-CoA_Oxase/DH_mid-dom"/>
</dbReference>
<evidence type="ECO:0000259" key="7">
    <source>
        <dbReference type="Pfam" id="PF00441"/>
    </source>
</evidence>
<dbReference type="GO" id="GO:0050660">
    <property type="term" value="F:flavin adenine dinucleotide binding"/>
    <property type="evidence" value="ECO:0007669"/>
    <property type="project" value="InterPro"/>
</dbReference>
<evidence type="ECO:0000256" key="1">
    <source>
        <dbReference type="ARBA" id="ARBA00001974"/>
    </source>
</evidence>
<keyword evidence="4 6" id="KW-0274">FAD</keyword>
<evidence type="ECO:0000259" key="9">
    <source>
        <dbReference type="Pfam" id="PF02771"/>
    </source>
</evidence>
<dbReference type="Pfam" id="PF00441">
    <property type="entry name" value="Acyl-CoA_dh_1"/>
    <property type="match status" value="1"/>
</dbReference>
<protein>
    <submittedName>
        <fullName evidence="10">Acyl-CoA dehydrogenase</fullName>
    </submittedName>
</protein>
<evidence type="ECO:0000256" key="3">
    <source>
        <dbReference type="ARBA" id="ARBA00022630"/>
    </source>
</evidence>
<accession>A0A1G9QJY8</accession>
<dbReference type="OrthoDB" id="5716984at2"/>
<dbReference type="InterPro" id="IPR013786">
    <property type="entry name" value="AcylCoA_DH/ox_N"/>
</dbReference>
<dbReference type="InterPro" id="IPR009100">
    <property type="entry name" value="AcylCoA_DH/oxidase_NM_dom_sf"/>
</dbReference>
<dbReference type="InterPro" id="IPR009075">
    <property type="entry name" value="AcylCo_DH/oxidase_C"/>
</dbReference>
<keyword evidence="11" id="KW-1185">Reference proteome</keyword>
<dbReference type="PANTHER" id="PTHR43292">
    <property type="entry name" value="ACYL-COA DEHYDROGENASE"/>
    <property type="match status" value="1"/>
</dbReference>
<comment type="similarity">
    <text evidence="2 6">Belongs to the acyl-CoA dehydrogenase family.</text>
</comment>
<reference evidence="10 11" key="1">
    <citation type="submission" date="2016-10" db="EMBL/GenBank/DDBJ databases">
        <authorList>
            <person name="de Groot N.N."/>
        </authorList>
    </citation>
    <scope>NUCLEOTIDE SEQUENCE [LARGE SCALE GENOMIC DNA]</scope>
    <source>
        <strain evidence="10 11">DSM 16077</strain>
    </source>
</reference>
<dbReference type="AlphaFoldDB" id="A0A1G9QJY8"/>
<dbReference type="Gene3D" id="2.40.110.10">
    <property type="entry name" value="Butyryl-CoA Dehydrogenase, subunit A, domain 2"/>
    <property type="match status" value="1"/>
</dbReference>
<evidence type="ECO:0000313" key="10">
    <source>
        <dbReference type="EMBL" id="SDM11313.1"/>
    </source>
</evidence>
<dbReference type="InterPro" id="IPR046373">
    <property type="entry name" value="Acyl-CoA_Oxase/DH_mid-dom_sf"/>
</dbReference>
<dbReference type="Pfam" id="PF02770">
    <property type="entry name" value="Acyl-CoA_dh_M"/>
    <property type="match status" value="1"/>
</dbReference>
<dbReference type="STRING" id="144026.SAMN04488568_10551"/>
<gene>
    <name evidence="10" type="ORF">SAMN04488568_10551</name>
</gene>
<dbReference type="InterPro" id="IPR036250">
    <property type="entry name" value="AcylCo_DH-like_C"/>
</dbReference>
<dbReference type="Gene3D" id="1.20.140.10">
    <property type="entry name" value="Butyryl-CoA Dehydrogenase, subunit A, domain 3"/>
    <property type="match status" value="1"/>
</dbReference>
<feature type="domain" description="Acyl-CoA oxidase/dehydrogenase middle" evidence="8">
    <location>
        <begin position="125"/>
        <end position="219"/>
    </location>
</feature>
<dbReference type="EMBL" id="FNHG01000005">
    <property type="protein sequence ID" value="SDM11313.1"/>
    <property type="molecule type" value="Genomic_DNA"/>
</dbReference>
<dbReference type="Pfam" id="PF02771">
    <property type="entry name" value="Acyl-CoA_dh_N"/>
    <property type="match status" value="1"/>
</dbReference>
<dbReference type="SUPFAM" id="SSF47203">
    <property type="entry name" value="Acyl-CoA dehydrogenase C-terminal domain-like"/>
    <property type="match status" value="1"/>
</dbReference>
<evidence type="ECO:0000313" key="11">
    <source>
        <dbReference type="Proteomes" id="UP000199759"/>
    </source>
</evidence>
<organism evidence="10 11">
    <name type="scientific">Maricaulis salignorans</name>
    <dbReference type="NCBI Taxonomy" id="144026"/>
    <lineage>
        <taxon>Bacteria</taxon>
        <taxon>Pseudomonadati</taxon>
        <taxon>Pseudomonadota</taxon>
        <taxon>Alphaproteobacteria</taxon>
        <taxon>Maricaulales</taxon>
        <taxon>Maricaulaceae</taxon>
        <taxon>Maricaulis</taxon>
    </lineage>
</organism>
<feature type="domain" description="Acyl-CoA dehydrogenase/oxidase C-terminal" evidence="7">
    <location>
        <begin position="231"/>
        <end position="392"/>
    </location>
</feature>
<dbReference type="InterPro" id="IPR037069">
    <property type="entry name" value="AcylCoA_DH/ox_N_sf"/>
</dbReference>
<name>A0A1G9QJY8_9PROT</name>
<keyword evidence="5 6" id="KW-0560">Oxidoreductase</keyword>
<sequence length="395" mass="43134">MDLNFTPEEDAFRAEVRSFLKDNLSEELATKVRNGEELGKADIESWHATLQSRNWLAATWPVEYGGPGWNAVQRHIFDEECCLANAPRIVPFGLGMLGPVLIKFGTEKQKADILPRILDGSDWWCQGYSEPGAGSDLASLKTRAIREGDDYIINGQKTWTTLGQYADKIFCLVRTSTEGKRQEGISFVLVDIKTPGIEVRPIKLIEGGYEVNEVFFSDVRVPVSNLVGVENEGWTIAKFLLTHERTGIAGVGASTQALHELKALARKLKRRGKPLIEDPLFAARIAEAEIDLEALRMTNLRVLVDASGGAASNTIASMLKIKGTVIRQNLDDLARRALGPAAAPFPMEALAGNLAVAPPEAAASAASYFNNRKLSIFGGSNEIQRNIIAKDIFGA</sequence>
<evidence type="ECO:0000256" key="4">
    <source>
        <dbReference type="ARBA" id="ARBA00022827"/>
    </source>
</evidence>